<dbReference type="SUPFAM" id="SSF88946">
    <property type="entry name" value="Sigma2 domain of RNA polymerase sigma factors"/>
    <property type="match status" value="1"/>
</dbReference>
<dbReference type="SUPFAM" id="SSF88659">
    <property type="entry name" value="Sigma3 and sigma4 domains of RNA polymerase sigma factors"/>
    <property type="match status" value="1"/>
</dbReference>
<sequence>MPAGHTSNLMALRDPDIRLMLRVRDDDPAAFAELVQRFQHRLVAILHHLLGDRDEAEDLAQEVFLRVYRHRKRYTPKAKFSTWLFTIANNLALNALRDRKRRPVQPLEISESGSLCHEPQQPLADAHSSTSFPARRLHQEELALVIRRALDTLNERQRLAIILNKYEDMNYADIAQVMGLTTKAVKSLLSRARAKLRECLQGYIEIDGDSSSASSCEDGPPHTASSP</sequence>
<keyword evidence="2 6" id="KW-0805">Transcription regulation</keyword>
<keyword evidence="5 6" id="KW-0804">Transcription</keyword>
<dbReference type="CDD" id="cd06171">
    <property type="entry name" value="Sigma70_r4"/>
    <property type="match status" value="1"/>
</dbReference>
<comment type="caution">
    <text evidence="9">The sequence shown here is derived from an EMBL/GenBank/DDBJ whole genome shotgun (WGS) entry which is preliminary data.</text>
</comment>
<evidence type="ECO:0000256" key="6">
    <source>
        <dbReference type="RuleBase" id="RU000716"/>
    </source>
</evidence>
<evidence type="ECO:0000256" key="1">
    <source>
        <dbReference type="ARBA" id="ARBA00010641"/>
    </source>
</evidence>
<dbReference type="NCBIfam" id="TIGR02937">
    <property type="entry name" value="sigma70-ECF"/>
    <property type="match status" value="1"/>
</dbReference>
<name>A0A7V8VC24_9BACT</name>
<dbReference type="PROSITE" id="PS01063">
    <property type="entry name" value="SIGMA70_ECF"/>
    <property type="match status" value="1"/>
</dbReference>
<dbReference type="InterPro" id="IPR013324">
    <property type="entry name" value="RNA_pol_sigma_r3/r4-like"/>
</dbReference>
<feature type="domain" description="RNA polymerase sigma factor 70 region 4 type 2" evidence="8">
    <location>
        <begin position="145"/>
        <end position="196"/>
    </location>
</feature>
<dbReference type="Gene3D" id="1.10.1740.10">
    <property type="match status" value="1"/>
</dbReference>
<accession>A0A7V8VC24</accession>
<evidence type="ECO:0000256" key="2">
    <source>
        <dbReference type="ARBA" id="ARBA00023015"/>
    </source>
</evidence>
<organism evidence="9 10">
    <name type="scientific">Thermogemmata fonticola</name>
    <dbReference type="NCBI Taxonomy" id="2755323"/>
    <lineage>
        <taxon>Bacteria</taxon>
        <taxon>Pseudomonadati</taxon>
        <taxon>Planctomycetota</taxon>
        <taxon>Planctomycetia</taxon>
        <taxon>Gemmatales</taxon>
        <taxon>Gemmataceae</taxon>
        <taxon>Thermogemmata</taxon>
    </lineage>
</organism>
<evidence type="ECO:0000259" key="8">
    <source>
        <dbReference type="Pfam" id="PF08281"/>
    </source>
</evidence>
<evidence type="ECO:0000259" key="7">
    <source>
        <dbReference type="Pfam" id="PF04542"/>
    </source>
</evidence>
<proteinExistence type="inferred from homology"/>
<dbReference type="InterPro" id="IPR007627">
    <property type="entry name" value="RNA_pol_sigma70_r2"/>
</dbReference>
<evidence type="ECO:0000313" key="10">
    <source>
        <dbReference type="Proteomes" id="UP000542342"/>
    </source>
</evidence>
<dbReference type="Pfam" id="PF04542">
    <property type="entry name" value="Sigma70_r2"/>
    <property type="match status" value="1"/>
</dbReference>
<dbReference type="AlphaFoldDB" id="A0A7V8VC24"/>
<dbReference type="GO" id="GO:0016987">
    <property type="term" value="F:sigma factor activity"/>
    <property type="evidence" value="ECO:0007669"/>
    <property type="project" value="UniProtKB-KW"/>
</dbReference>
<dbReference type="InterPro" id="IPR014284">
    <property type="entry name" value="RNA_pol_sigma-70_dom"/>
</dbReference>
<dbReference type="InterPro" id="IPR036388">
    <property type="entry name" value="WH-like_DNA-bd_sf"/>
</dbReference>
<keyword evidence="10" id="KW-1185">Reference proteome</keyword>
<dbReference type="EMBL" id="JACEFB010000001">
    <property type="protein sequence ID" value="MBA2225085.1"/>
    <property type="molecule type" value="Genomic_DNA"/>
</dbReference>
<keyword evidence="3 6" id="KW-0731">Sigma factor</keyword>
<dbReference type="PANTHER" id="PTHR43133">
    <property type="entry name" value="RNA POLYMERASE ECF-TYPE SIGMA FACTO"/>
    <property type="match status" value="1"/>
</dbReference>
<dbReference type="InterPro" id="IPR039425">
    <property type="entry name" value="RNA_pol_sigma-70-like"/>
</dbReference>
<evidence type="ECO:0000313" key="9">
    <source>
        <dbReference type="EMBL" id="MBA2225085.1"/>
    </source>
</evidence>
<dbReference type="Gene3D" id="1.10.10.10">
    <property type="entry name" value="Winged helix-like DNA-binding domain superfamily/Winged helix DNA-binding domain"/>
    <property type="match status" value="1"/>
</dbReference>
<dbReference type="InterPro" id="IPR013325">
    <property type="entry name" value="RNA_pol_sigma_r2"/>
</dbReference>
<dbReference type="PANTHER" id="PTHR43133:SF8">
    <property type="entry name" value="RNA POLYMERASE SIGMA FACTOR HI_1459-RELATED"/>
    <property type="match status" value="1"/>
</dbReference>
<reference evidence="9 10" key="1">
    <citation type="submission" date="2020-07" db="EMBL/GenBank/DDBJ databases">
        <title>Thermogemmata thermophila gen. nov., sp. nov., a novel moderate thermophilic planctomycete from a Kamchatka hot spring.</title>
        <authorList>
            <person name="Elcheninov A.G."/>
            <person name="Podosokorskaya O.A."/>
            <person name="Kovaleva O.L."/>
            <person name="Novikov A."/>
            <person name="Bonch-Osmolovskaya E.A."/>
            <person name="Toshchakov S.V."/>
            <person name="Kublanov I.V."/>
        </authorList>
    </citation>
    <scope>NUCLEOTIDE SEQUENCE [LARGE SCALE GENOMIC DNA]</scope>
    <source>
        <strain evidence="9 10">2918</strain>
    </source>
</reference>
<evidence type="ECO:0000256" key="3">
    <source>
        <dbReference type="ARBA" id="ARBA00023082"/>
    </source>
</evidence>
<dbReference type="RefSeq" id="WP_194536482.1">
    <property type="nucleotide sequence ID" value="NZ_JACEFB010000001.1"/>
</dbReference>
<gene>
    <name evidence="9" type="ORF">H0921_02800</name>
</gene>
<dbReference type="GO" id="GO:0003677">
    <property type="term" value="F:DNA binding"/>
    <property type="evidence" value="ECO:0007669"/>
    <property type="project" value="UniProtKB-KW"/>
</dbReference>
<evidence type="ECO:0000256" key="4">
    <source>
        <dbReference type="ARBA" id="ARBA00023125"/>
    </source>
</evidence>
<protein>
    <recommendedName>
        <fullName evidence="6">RNA polymerase sigma factor</fullName>
    </recommendedName>
</protein>
<dbReference type="Pfam" id="PF08281">
    <property type="entry name" value="Sigma70_r4_2"/>
    <property type="match status" value="1"/>
</dbReference>
<dbReference type="GO" id="GO:0006352">
    <property type="term" value="P:DNA-templated transcription initiation"/>
    <property type="evidence" value="ECO:0007669"/>
    <property type="project" value="InterPro"/>
</dbReference>
<comment type="similarity">
    <text evidence="1 6">Belongs to the sigma-70 factor family. ECF subfamily.</text>
</comment>
<feature type="domain" description="RNA polymerase sigma-70 region 2" evidence="7">
    <location>
        <begin position="34"/>
        <end position="102"/>
    </location>
</feature>
<keyword evidence="4 6" id="KW-0238">DNA-binding</keyword>
<dbReference type="Proteomes" id="UP000542342">
    <property type="component" value="Unassembled WGS sequence"/>
</dbReference>
<evidence type="ECO:0000256" key="5">
    <source>
        <dbReference type="ARBA" id="ARBA00023163"/>
    </source>
</evidence>
<dbReference type="InterPro" id="IPR013249">
    <property type="entry name" value="RNA_pol_sigma70_r4_t2"/>
</dbReference>
<dbReference type="InterPro" id="IPR000838">
    <property type="entry name" value="RNA_pol_sigma70_ECF_CS"/>
</dbReference>